<dbReference type="AlphaFoldDB" id="A0A9W6W846"/>
<feature type="transmembrane region" description="Helical" evidence="10">
    <location>
        <begin position="33"/>
        <end position="57"/>
    </location>
</feature>
<evidence type="ECO:0000256" key="7">
    <source>
        <dbReference type="ARBA" id="ARBA00023004"/>
    </source>
</evidence>
<keyword evidence="4" id="KW-0276">Fatty acid metabolism</keyword>
<dbReference type="InterPro" id="IPR015876">
    <property type="entry name" value="Acyl-CoA_DS"/>
</dbReference>
<evidence type="ECO:0000256" key="9">
    <source>
        <dbReference type="ARBA" id="ARBA00023136"/>
    </source>
</evidence>
<reference evidence="12" key="1">
    <citation type="submission" date="2023-03" db="EMBL/GenBank/DDBJ databases">
        <title>Actinorhabdospora filicis NBRC 111898.</title>
        <authorList>
            <person name="Ichikawa N."/>
            <person name="Sato H."/>
            <person name="Tonouchi N."/>
        </authorList>
    </citation>
    <scope>NUCLEOTIDE SEQUENCE</scope>
    <source>
        <strain evidence="12">NBRC 111898</strain>
    </source>
</reference>
<evidence type="ECO:0000256" key="3">
    <source>
        <dbReference type="ARBA" id="ARBA00022692"/>
    </source>
</evidence>
<keyword evidence="5 10" id="KW-1133">Transmembrane helix</keyword>
<evidence type="ECO:0000256" key="10">
    <source>
        <dbReference type="SAM" id="Phobius"/>
    </source>
</evidence>
<dbReference type="GO" id="GO:0016717">
    <property type="term" value="F:oxidoreductase activity, acting on paired donors, with oxidation of a pair of donors resulting in the reduction of molecular oxygen to two molecules of water"/>
    <property type="evidence" value="ECO:0007669"/>
    <property type="project" value="InterPro"/>
</dbReference>
<dbReference type="Pfam" id="PF00487">
    <property type="entry name" value="FA_desaturase"/>
    <property type="match status" value="1"/>
</dbReference>
<comment type="caution">
    <text evidence="12">The sequence shown here is derived from an EMBL/GenBank/DDBJ whole genome shotgun (WGS) entry which is preliminary data.</text>
</comment>
<dbReference type="InterPro" id="IPR005804">
    <property type="entry name" value="FA_desaturase_dom"/>
</dbReference>
<dbReference type="PRINTS" id="PR00075">
    <property type="entry name" value="FACDDSATRASE"/>
</dbReference>
<keyword evidence="3 10" id="KW-0812">Transmembrane</keyword>
<feature type="transmembrane region" description="Helical" evidence="10">
    <location>
        <begin position="63"/>
        <end position="85"/>
    </location>
</feature>
<dbReference type="GO" id="GO:0016020">
    <property type="term" value="C:membrane"/>
    <property type="evidence" value="ECO:0007669"/>
    <property type="project" value="UniProtKB-SubCell"/>
</dbReference>
<name>A0A9W6W846_9ACTN</name>
<feature type="transmembrane region" description="Helical" evidence="10">
    <location>
        <begin position="187"/>
        <end position="210"/>
    </location>
</feature>
<dbReference type="PANTHER" id="PTHR11351">
    <property type="entry name" value="ACYL-COA DESATURASE"/>
    <property type="match status" value="1"/>
</dbReference>
<evidence type="ECO:0000256" key="4">
    <source>
        <dbReference type="ARBA" id="ARBA00022832"/>
    </source>
</evidence>
<dbReference type="Proteomes" id="UP001165079">
    <property type="component" value="Unassembled WGS sequence"/>
</dbReference>
<evidence type="ECO:0000313" key="13">
    <source>
        <dbReference type="Proteomes" id="UP001165079"/>
    </source>
</evidence>
<evidence type="ECO:0000259" key="11">
    <source>
        <dbReference type="Pfam" id="PF00487"/>
    </source>
</evidence>
<dbReference type="CDD" id="cd03505">
    <property type="entry name" value="Delta9-FADS-like"/>
    <property type="match status" value="1"/>
</dbReference>
<evidence type="ECO:0000256" key="2">
    <source>
        <dbReference type="ARBA" id="ARBA00008749"/>
    </source>
</evidence>
<keyword evidence="9 10" id="KW-0472">Membrane</keyword>
<dbReference type="PANTHER" id="PTHR11351:SF3">
    <property type="entry name" value="BLL4393 PROTEIN"/>
    <property type="match status" value="1"/>
</dbReference>
<accession>A0A9W6W846</accession>
<evidence type="ECO:0000256" key="5">
    <source>
        <dbReference type="ARBA" id="ARBA00022989"/>
    </source>
</evidence>
<dbReference type="GO" id="GO:0006631">
    <property type="term" value="P:fatty acid metabolic process"/>
    <property type="evidence" value="ECO:0007669"/>
    <property type="project" value="UniProtKB-KW"/>
</dbReference>
<keyword evidence="8" id="KW-0443">Lipid metabolism</keyword>
<dbReference type="RefSeq" id="WP_285661768.1">
    <property type="nucleotide sequence ID" value="NZ_BSTX01000001.1"/>
</dbReference>
<evidence type="ECO:0000256" key="1">
    <source>
        <dbReference type="ARBA" id="ARBA00004141"/>
    </source>
</evidence>
<organism evidence="12 13">
    <name type="scientific">Actinorhabdospora filicis</name>
    <dbReference type="NCBI Taxonomy" id="1785913"/>
    <lineage>
        <taxon>Bacteria</taxon>
        <taxon>Bacillati</taxon>
        <taxon>Actinomycetota</taxon>
        <taxon>Actinomycetes</taxon>
        <taxon>Micromonosporales</taxon>
        <taxon>Micromonosporaceae</taxon>
        <taxon>Actinorhabdospora</taxon>
    </lineage>
</organism>
<evidence type="ECO:0000256" key="8">
    <source>
        <dbReference type="ARBA" id="ARBA00023098"/>
    </source>
</evidence>
<protein>
    <submittedName>
        <fullName evidence="12">Stearoyl-CoA desaturase</fullName>
    </submittedName>
</protein>
<comment type="similarity">
    <text evidence="2">Belongs to the fatty acid desaturase type 2 family.</text>
</comment>
<dbReference type="EMBL" id="BSTX01000001">
    <property type="protein sequence ID" value="GLZ76598.1"/>
    <property type="molecule type" value="Genomic_DNA"/>
</dbReference>
<sequence>MTTPALDAATGSVAKPVNAQAPKPLTSGKQGKGILIGLWAFVVLPFIALVAAVPFAWGWGLSWIDIAIAFVMYCISGFGVTIGFHRYFTHGGFKAKRWLRVTLAVSGSMAVEGSVIQWVADHRRHHMFSDVEGDPHSPWRYGTTFGALAKGMWHAHIGWMFSRELSNQERFTPDLLADKDIRRVDALFPWLTVITAAAPAVAGGLLTLSWQGAVTAFFWATLIRIGLLHHVTWSINSVCHVWGERPFSTRDGDQATNFWPLAIISMGENWHNLHHADPTSARHGALRGQIDPSARIIWFFEKMGWVTNVRWPKQERLEKLQEQQRQKKAEAKKARV</sequence>
<feature type="domain" description="Fatty acid desaturase" evidence="11">
    <location>
        <begin position="63"/>
        <end position="279"/>
    </location>
</feature>
<comment type="subcellular location">
    <subcellularLocation>
        <location evidence="1">Membrane</location>
        <topology evidence="1">Multi-pass membrane protein</topology>
    </subcellularLocation>
</comment>
<proteinExistence type="inferred from homology"/>
<evidence type="ECO:0000256" key="6">
    <source>
        <dbReference type="ARBA" id="ARBA00023002"/>
    </source>
</evidence>
<keyword evidence="7" id="KW-0408">Iron</keyword>
<evidence type="ECO:0000313" key="12">
    <source>
        <dbReference type="EMBL" id="GLZ76598.1"/>
    </source>
</evidence>
<gene>
    <name evidence="12" type="primary">desC</name>
    <name evidence="12" type="ORF">Afil01_14050</name>
</gene>
<keyword evidence="13" id="KW-1185">Reference proteome</keyword>
<keyword evidence="6" id="KW-0560">Oxidoreductase</keyword>